<dbReference type="EMBL" id="FJOG01000048">
    <property type="protein sequence ID" value="CZR67861.1"/>
    <property type="molecule type" value="Genomic_DNA"/>
</dbReference>
<keyword evidence="2" id="KW-1185">Reference proteome</keyword>
<evidence type="ECO:0000313" key="1">
    <source>
        <dbReference type="EMBL" id="CZR67861.1"/>
    </source>
</evidence>
<proteinExistence type="predicted"/>
<organism evidence="1 2">
    <name type="scientific">Phialocephala subalpina</name>
    <dbReference type="NCBI Taxonomy" id="576137"/>
    <lineage>
        <taxon>Eukaryota</taxon>
        <taxon>Fungi</taxon>
        <taxon>Dikarya</taxon>
        <taxon>Ascomycota</taxon>
        <taxon>Pezizomycotina</taxon>
        <taxon>Leotiomycetes</taxon>
        <taxon>Helotiales</taxon>
        <taxon>Mollisiaceae</taxon>
        <taxon>Phialocephala</taxon>
        <taxon>Phialocephala fortinii species complex</taxon>
    </lineage>
</organism>
<dbReference type="AlphaFoldDB" id="A0A1L7XS33"/>
<gene>
    <name evidence="1" type="ORF">PAC_17760</name>
</gene>
<protein>
    <submittedName>
        <fullName evidence="1">Uncharacterized protein</fullName>
    </submittedName>
</protein>
<sequence>MPAGSSGIIRVCIKSKKHGLYLNIDPDGMGYFDPAGAGRVFVATALGPYSILHLEFAGSNDCYVRASSIPSICLRMDIGPESHFFKNLGFGTVNCQYWAESLPDSMKTGIEVMSQKSQRDGTCAIEASFNYPGHFLRIDEKGLIYCQCWEDGPKGDSLELFEILVLDDIIVG</sequence>
<evidence type="ECO:0000313" key="2">
    <source>
        <dbReference type="Proteomes" id="UP000184330"/>
    </source>
</evidence>
<accession>A0A1L7XS33</accession>
<reference evidence="1 2" key="1">
    <citation type="submission" date="2016-03" db="EMBL/GenBank/DDBJ databases">
        <authorList>
            <person name="Ploux O."/>
        </authorList>
    </citation>
    <scope>NUCLEOTIDE SEQUENCE [LARGE SCALE GENOMIC DNA]</scope>
    <source>
        <strain evidence="1 2">UAMH 11012</strain>
    </source>
</reference>
<dbReference type="Proteomes" id="UP000184330">
    <property type="component" value="Unassembled WGS sequence"/>
</dbReference>
<name>A0A1L7XS33_9HELO</name>